<feature type="domain" description="Radical SAM core" evidence="9">
    <location>
        <begin position="146"/>
        <end position="385"/>
    </location>
</feature>
<dbReference type="GO" id="GO:0046872">
    <property type="term" value="F:metal ion binding"/>
    <property type="evidence" value="ECO:0007669"/>
    <property type="project" value="UniProtKB-KW"/>
</dbReference>
<dbReference type="InterPro" id="IPR013785">
    <property type="entry name" value="Aldolase_TIM"/>
</dbReference>
<protein>
    <recommendedName>
        <fullName evidence="9">Radical SAM core domain-containing protein</fullName>
    </recommendedName>
</protein>
<keyword evidence="8" id="KW-1133">Transmembrane helix</keyword>
<evidence type="ECO:0000313" key="11">
    <source>
        <dbReference type="Proteomes" id="UP001150569"/>
    </source>
</evidence>
<evidence type="ECO:0000256" key="1">
    <source>
        <dbReference type="ARBA" id="ARBA00001966"/>
    </source>
</evidence>
<keyword evidence="6" id="KW-0411">Iron-sulfur</keyword>
<keyword evidence="8" id="KW-0812">Transmembrane</keyword>
<dbReference type="Proteomes" id="UP001150569">
    <property type="component" value="Unassembled WGS sequence"/>
</dbReference>
<dbReference type="PANTHER" id="PTHR30544:SF5">
    <property type="entry name" value="RADICAL SAM CORE DOMAIN-CONTAINING PROTEIN"/>
    <property type="match status" value="1"/>
</dbReference>
<dbReference type="Pfam" id="PF04055">
    <property type="entry name" value="Radical_SAM"/>
    <property type="match status" value="1"/>
</dbReference>
<reference evidence="10" key="1">
    <citation type="submission" date="2022-07" db="EMBL/GenBank/DDBJ databases">
        <title>Phylogenomic reconstructions and comparative analyses of Kickxellomycotina fungi.</title>
        <authorList>
            <person name="Reynolds N.K."/>
            <person name="Stajich J.E."/>
            <person name="Barry K."/>
            <person name="Grigoriev I.V."/>
            <person name="Crous P."/>
            <person name="Smith M.E."/>
        </authorList>
    </citation>
    <scope>NUCLEOTIDE SEQUENCE</scope>
    <source>
        <strain evidence="10">RSA 861</strain>
    </source>
</reference>
<evidence type="ECO:0000313" key="10">
    <source>
        <dbReference type="EMBL" id="KAJ1909147.1"/>
    </source>
</evidence>
<dbReference type="CDD" id="cd01335">
    <property type="entry name" value="Radical_SAM"/>
    <property type="match status" value="1"/>
</dbReference>
<keyword evidence="2" id="KW-0004">4Fe-4S</keyword>
<evidence type="ECO:0000256" key="6">
    <source>
        <dbReference type="ARBA" id="ARBA00023014"/>
    </source>
</evidence>
<evidence type="ECO:0000256" key="4">
    <source>
        <dbReference type="ARBA" id="ARBA00022723"/>
    </source>
</evidence>
<gene>
    <name evidence="10" type="ORF">IWQ60_011333</name>
</gene>
<dbReference type="PROSITE" id="PS51918">
    <property type="entry name" value="RADICAL_SAM"/>
    <property type="match status" value="1"/>
</dbReference>
<dbReference type="GO" id="GO:0051539">
    <property type="term" value="F:4 iron, 4 sulfur cluster binding"/>
    <property type="evidence" value="ECO:0007669"/>
    <property type="project" value="UniProtKB-KW"/>
</dbReference>
<dbReference type="OrthoDB" id="538249at2759"/>
<keyword evidence="11" id="KW-1185">Reference proteome</keyword>
<dbReference type="PANTHER" id="PTHR30544">
    <property type="entry name" value="23S RRNA METHYLTRANSFERASE"/>
    <property type="match status" value="1"/>
</dbReference>
<evidence type="ECO:0000256" key="2">
    <source>
        <dbReference type="ARBA" id="ARBA00022485"/>
    </source>
</evidence>
<sequence>MLPLPIVTSRCLLRQAYSFGRPSALRYLASGALPKTAAVATAQDVTVSAEPRPLKDVYSMSLDDLTSLLLREHPHLPTYRIRQLWHNLYVHVSKQWTSKNDGTTKFLLALPLGVGKHATEPEKAMSQPTTPPPQQQAKVESVLIPDGDRWTLCVSSQIGCSLTCTFCHTGTQKLLRNLTPGEIVGQVLTAARHVGDFPVSLQDRKMRNIVFMGQGEPLYNYRAVRTAITTLTSPDGLQFSPARITVSTSGVVPLIPRLATDLGVSLAVSLHATNDALRDQLVPINKTYPMKELLDACETFAKRADRANHRITFEYVMLRGVNDELDMARQLASLLSHLPAHVNLIPFNPWPGSTFECSEHDRVLEFAETLRGLDVATTVRWPKGRAIFLHFNPLLHAIMNSTYNSAQKQLFFLKQDVRKLESGTDTSVSLQEHIANKLTEFHRTIQKYQGLAQKEFVAQRQQQAKDRIRGFLDEYSQLNQKLERERAKVNVRQSQAASHQELMQRRPTDQEPTSEATSIEMDYIGREQQSLQQSEGAIDGFLDSAHAALTNLREQRGWLKNSRRRLLDTANTLGLSRSVIHYIERRTSQDKWLFWGGVVVTLAFIWFLIHFFR</sequence>
<evidence type="ECO:0000256" key="8">
    <source>
        <dbReference type="SAM" id="Phobius"/>
    </source>
</evidence>
<dbReference type="Pfam" id="PF12352">
    <property type="entry name" value="V-SNARE_C"/>
    <property type="match status" value="1"/>
</dbReference>
<organism evidence="10 11">
    <name type="scientific">Tieghemiomyces parasiticus</name>
    <dbReference type="NCBI Taxonomy" id="78921"/>
    <lineage>
        <taxon>Eukaryota</taxon>
        <taxon>Fungi</taxon>
        <taxon>Fungi incertae sedis</taxon>
        <taxon>Zoopagomycota</taxon>
        <taxon>Kickxellomycotina</taxon>
        <taxon>Dimargaritomycetes</taxon>
        <taxon>Dimargaritales</taxon>
        <taxon>Dimargaritaceae</taxon>
        <taxon>Tieghemiomyces</taxon>
    </lineage>
</organism>
<dbReference type="CDD" id="cd15863">
    <property type="entry name" value="SNARE_GS27"/>
    <property type="match status" value="1"/>
</dbReference>
<dbReference type="SFLD" id="SFLDS00029">
    <property type="entry name" value="Radical_SAM"/>
    <property type="match status" value="1"/>
</dbReference>
<evidence type="ECO:0000256" key="3">
    <source>
        <dbReference type="ARBA" id="ARBA00022691"/>
    </source>
</evidence>
<dbReference type="GO" id="GO:0003824">
    <property type="term" value="F:catalytic activity"/>
    <property type="evidence" value="ECO:0007669"/>
    <property type="project" value="InterPro"/>
</dbReference>
<dbReference type="EMBL" id="JANBPT010001256">
    <property type="protein sequence ID" value="KAJ1909147.1"/>
    <property type="molecule type" value="Genomic_DNA"/>
</dbReference>
<proteinExistence type="predicted"/>
<comment type="caution">
    <text evidence="10">The sequence shown here is derived from an EMBL/GenBank/DDBJ whole genome shotgun (WGS) entry which is preliminary data.</text>
</comment>
<evidence type="ECO:0000256" key="5">
    <source>
        <dbReference type="ARBA" id="ARBA00023004"/>
    </source>
</evidence>
<dbReference type="GO" id="GO:0070475">
    <property type="term" value="P:rRNA base methylation"/>
    <property type="evidence" value="ECO:0007669"/>
    <property type="project" value="TreeGrafter"/>
</dbReference>
<dbReference type="InterPro" id="IPR040072">
    <property type="entry name" value="Methyltransferase_A"/>
</dbReference>
<keyword evidence="4" id="KW-0479">Metal-binding</keyword>
<accession>A0A9W7ZJM6</accession>
<dbReference type="InterPro" id="IPR058240">
    <property type="entry name" value="rSAM_sf"/>
</dbReference>
<dbReference type="AlphaFoldDB" id="A0A9W7ZJM6"/>
<feature type="transmembrane region" description="Helical" evidence="8">
    <location>
        <begin position="592"/>
        <end position="612"/>
    </location>
</feature>
<dbReference type="GO" id="GO:0030488">
    <property type="term" value="P:tRNA methylation"/>
    <property type="evidence" value="ECO:0007669"/>
    <property type="project" value="TreeGrafter"/>
</dbReference>
<dbReference type="Gene3D" id="1.20.5.110">
    <property type="match status" value="1"/>
</dbReference>
<dbReference type="InterPro" id="IPR007197">
    <property type="entry name" value="rSAM"/>
</dbReference>
<comment type="cofactor">
    <cofactor evidence="1">
        <name>[4Fe-4S] cluster</name>
        <dbReference type="ChEBI" id="CHEBI:49883"/>
    </cofactor>
</comment>
<dbReference type="Gene3D" id="3.20.20.70">
    <property type="entry name" value="Aldolase class I"/>
    <property type="match status" value="1"/>
</dbReference>
<keyword evidence="5" id="KW-0408">Iron</keyword>
<dbReference type="SUPFAM" id="SSF102114">
    <property type="entry name" value="Radical SAM enzymes"/>
    <property type="match status" value="1"/>
</dbReference>
<name>A0A9W7ZJM6_9FUNG</name>
<evidence type="ECO:0000259" key="9">
    <source>
        <dbReference type="PROSITE" id="PS51918"/>
    </source>
</evidence>
<feature type="region of interest" description="Disordered" evidence="7">
    <location>
        <begin position="489"/>
        <end position="516"/>
    </location>
</feature>
<keyword evidence="8" id="KW-0472">Membrane</keyword>
<evidence type="ECO:0000256" key="7">
    <source>
        <dbReference type="SAM" id="MobiDB-lite"/>
    </source>
</evidence>
<keyword evidence="3" id="KW-0949">S-adenosyl-L-methionine</keyword>